<dbReference type="GO" id="GO:0016485">
    <property type="term" value="P:protein processing"/>
    <property type="evidence" value="ECO:0007669"/>
    <property type="project" value="TreeGrafter"/>
</dbReference>
<gene>
    <name evidence="7" type="ORF">Ate02nite_85530</name>
</gene>
<evidence type="ECO:0000313" key="8">
    <source>
        <dbReference type="Proteomes" id="UP000623608"/>
    </source>
</evidence>
<evidence type="ECO:0000256" key="3">
    <source>
        <dbReference type="ARBA" id="ARBA00022825"/>
    </source>
</evidence>
<dbReference type="InterPro" id="IPR023828">
    <property type="entry name" value="Peptidase_S8_Ser-AS"/>
</dbReference>
<organism evidence="7 8">
    <name type="scientific">Paractinoplanes tereljensis</name>
    <dbReference type="NCBI Taxonomy" id="571912"/>
    <lineage>
        <taxon>Bacteria</taxon>
        <taxon>Bacillati</taxon>
        <taxon>Actinomycetota</taxon>
        <taxon>Actinomycetes</taxon>
        <taxon>Micromonosporales</taxon>
        <taxon>Micromonosporaceae</taxon>
        <taxon>Paractinoplanes</taxon>
    </lineage>
</organism>
<feature type="active site" description="Charge relay system" evidence="4 5">
    <location>
        <position position="370"/>
    </location>
</feature>
<dbReference type="GO" id="GO:0004252">
    <property type="term" value="F:serine-type endopeptidase activity"/>
    <property type="evidence" value="ECO:0007669"/>
    <property type="project" value="UniProtKB-UniRule"/>
</dbReference>
<protein>
    <recommendedName>
        <fullName evidence="6">VWFA domain-containing protein</fullName>
    </recommendedName>
</protein>
<evidence type="ECO:0000259" key="6">
    <source>
        <dbReference type="PROSITE" id="PS50234"/>
    </source>
</evidence>
<keyword evidence="8" id="KW-1185">Reference proteome</keyword>
<dbReference type="InterPro" id="IPR015500">
    <property type="entry name" value="Peptidase_S8_subtilisin-rel"/>
</dbReference>
<dbReference type="InterPro" id="IPR022398">
    <property type="entry name" value="Peptidase_S8_His-AS"/>
</dbReference>
<evidence type="ECO:0000256" key="2">
    <source>
        <dbReference type="ARBA" id="ARBA00022801"/>
    </source>
</evidence>
<dbReference type="PANTHER" id="PTHR42884">
    <property type="entry name" value="PROPROTEIN CONVERTASE SUBTILISIN/KEXIN-RELATED"/>
    <property type="match status" value="1"/>
</dbReference>
<dbReference type="SUPFAM" id="SSF52743">
    <property type="entry name" value="Subtilisin-like"/>
    <property type="match status" value="1"/>
</dbReference>
<evidence type="ECO:0000256" key="1">
    <source>
        <dbReference type="ARBA" id="ARBA00022670"/>
    </source>
</evidence>
<dbReference type="Gene3D" id="3.40.50.410">
    <property type="entry name" value="von Willebrand factor, type A domain"/>
    <property type="match status" value="1"/>
</dbReference>
<dbReference type="PROSITE" id="PS00138">
    <property type="entry name" value="SUBTILASE_SER"/>
    <property type="match status" value="1"/>
</dbReference>
<keyword evidence="2 5" id="KW-0378">Hydrolase</keyword>
<dbReference type="InterPro" id="IPR036465">
    <property type="entry name" value="vWFA_dom_sf"/>
</dbReference>
<name>A0A919NW55_9ACTN</name>
<sequence>MPDPKPDPKRRGILEIVVVDVDRRPVPDALIRIAGVRPENAGPGHFLAHDMPPGTVEIVVEAAEMAFYQRVVEVLPGRNRIDVVLATPDLPSFKRRGGRVPFRSPDDVLAVATRGQDGARELAVWAAQRDLRVDHPHGPTLAVVHVDPSALVELSAAIRALSGVRNVGRLVNPGPRGTGMLTDRVVVQSVPDAKEETVRAAVDAAGASLSRRLVLQDRWVVTVRHPDGFGVLEAAERLELQKAIVSAEPDIAFTYETDAINPTDRLYASQWHLARVGAPGAWQRLRDANPVGVNPGDPADRTFGAADTVIGVMDTGVESVTGAGGVVTAAHPEFQGTVTDGQSKVVQFFDFGAMVANNDDPAAAFGDGYHGTACAGVAAAKANNASVTPGEQEGGSGAAPNCRILAVQGVNPIAETEFSDIYLWMAGIDPGSPDPAFPAQLAHGADVITNSWGGYNPATWPISALMDSTFTQVADDGRGGLGTLMFFSTGNGSSDDFWTLRPFAAHARTFGIAAVTNGDVKAGYSNWGDGVDLAAPSSGGTVGITTTTLLGAGTLAGHTGGGLEYIDNFGGTSSATPLVSGVAALLLSMDPTLTEAEARTILTRTAERVDYSNTDTDGRWRDNDGDGVNEYSWWYGFGMINAERAVCVTRNTISVDPTVAFIDVPEHEPTLMPVTIRVHGWRPRTFTVTNGPTTTTGPAGSFVLHLGPSATWPGSFECAEDQLHIWLRYTGTVAGDAALGNVTITCVETGEQFVVSLSANTVARVKTALVLSLDRSGSMNDPAGDGRLKIQLVRDSAAVVPLLADHGTGLGAVRWDTDADLAGAMAVQDAGPEVGGTGRFDLASFVANHATNVFGLTAIGDAVEAAQTLLDGSAGYDAQAMVVLTDGNETASKYLSQLTPDQLHSRIYAIGVGTAENIQPASLATLTGQRNGYLLMTGAMDTDDWFLLTKYFQQILAGVTNTEIVVDPQGVLAPGTIVRIPFPVNETDREIDVILHSPAPFLVDLRVQAPDGQIISSGLANGPGARFVSGPGTSFYRLVLPSPIVGPQDPTQSWHALLELNRKRWLEWLKETEQTGVGSIVHGLRYAVTTQARSSLRMDAAVTQSGREPGATAWLRASLTEYGRPLTGPARVIAEVTRPDGSGFGVPLASSPGAQFDGSFLVTTSGVWRIAIRATGDTSYGAPFAREALRTVVAWPGGNRPGPTNDPVGDLVECVCRGGVLDPGRAREWGLDLEALCRCLRHAAGRDKHDH</sequence>
<dbReference type="GO" id="GO:0016020">
    <property type="term" value="C:membrane"/>
    <property type="evidence" value="ECO:0007669"/>
    <property type="project" value="TreeGrafter"/>
</dbReference>
<dbReference type="InterPro" id="IPR002035">
    <property type="entry name" value="VWF_A"/>
</dbReference>
<dbReference type="SUPFAM" id="SSF53300">
    <property type="entry name" value="vWA-like"/>
    <property type="match status" value="1"/>
</dbReference>
<proteinExistence type="inferred from homology"/>
<dbReference type="PROSITE" id="PS51892">
    <property type="entry name" value="SUBTILASE"/>
    <property type="match status" value="1"/>
</dbReference>
<dbReference type="AlphaFoldDB" id="A0A919NW55"/>
<dbReference type="Proteomes" id="UP000623608">
    <property type="component" value="Unassembled WGS sequence"/>
</dbReference>
<comment type="caution">
    <text evidence="7">The sequence shown here is derived from an EMBL/GenBank/DDBJ whole genome shotgun (WGS) entry which is preliminary data.</text>
</comment>
<dbReference type="PROSITE" id="PS00137">
    <property type="entry name" value="SUBTILASE_HIS"/>
    <property type="match status" value="1"/>
</dbReference>
<dbReference type="PRINTS" id="PR00723">
    <property type="entry name" value="SUBTILISIN"/>
</dbReference>
<reference evidence="7" key="1">
    <citation type="submission" date="2021-01" db="EMBL/GenBank/DDBJ databases">
        <title>Whole genome shotgun sequence of Actinoplanes tereljensis NBRC 105297.</title>
        <authorList>
            <person name="Komaki H."/>
            <person name="Tamura T."/>
        </authorList>
    </citation>
    <scope>NUCLEOTIDE SEQUENCE</scope>
    <source>
        <strain evidence="7">NBRC 105297</strain>
    </source>
</reference>
<dbReference type="CDD" id="cd00198">
    <property type="entry name" value="vWFA"/>
    <property type="match status" value="1"/>
</dbReference>
<dbReference type="InterPro" id="IPR036852">
    <property type="entry name" value="Peptidase_S8/S53_dom_sf"/>
</dbReference>
<dbReference type="PROSITE" id="PS50234">
    <property type="entry name" value="VWFA"/>
    <property type="match status" value="1"/>
</dbReference>
<keyword evidence="3 5" id="KW-0720">Serine protease</keyword>
<evidence type="ECO:0000313" key="7">
    <source>
        <dbReference type="EMBL" id="GIF25823.1"/>
    </source>
</evidence>
<feature type="active site" description="Charge relay system" evidence="4 5">
    <location>
        <position position="573"/>
    </location>
</feature>
<feature type="active site" description="Charge relay system" evidence="4 5">
    <location>
        <position position="314"/>
    </location>
</feature>
<dbReference type="PANTHER" id="PTHR42884:SF14">
    <property type="entry name" value="NEUROENDOCRINE CONVERTASE 1"/>
    <property type="match status" value="1"/>
</dbReference>
<evidence type="ECO:0000256" key="4">
    <source>
        <dbReference type="PIRSR" id="PIRSR615500-1"/>
    </source>
</evidence>
<evidence type="ECO:0000256" key="5">
    <source>
        <dbReference type="PROSITE-ProRule" id="PRU01240"/>
    </source>
</evidence>
<keyword evidence="1 5" id="KW-0645">Protease</keyword>
<dbReference type="Gene3D" id="3.40.50.200">
    <property type="entry name" value="Peptidase S8/S53 domain"/>
    <property type="match status" value="1"/>
</dbReference>
<accession>A0A919NW55</accession>
<dbReference type="EMBL" id="BOMY01000054">
    <property type="protein sequence ID" value="GIF25823.1"/>
    <property type="molecule type" value="Genomic_DNA"/>
</dbReference>
<dbReference type="Pfam" id="PF00082">
    <property type="entry name" value="Peptidase_S8"/>
    <property type="match status" value="1"/>
</dbReference>
<comment type="similarity">
    <text evidence="5">Belongs to the peptidase S8 family.</text>
</comment>
<dbReference type="InterPro" id="IPR000209">
    <property type="entry name" value="Peptidase_S8/S53_dom"/>
</dbReference>
<dbReference type="RefSeq" id="WP_203813640.1">
    <property type="nucleotide sequence ID" value="NZ_BOMY01000054.1"/>
</dbReference>
<feature type="domain" description="VWFA" evidence="6">
    <location>
        <begin position="768"/>
        <end position="955"/>
    </location>
</feature>